<sequence>MALTDSWMLLNITAMIESSTISGRLWPSPRPCTHRQSSLSREQTVLDSYWIIQEVVVARCVKVMCGVLSVRLRSFLISTSTIGVERQKARYALEPRS</sequence>
<keyword evidence="2" id="KW-1185">Reference proteome</keyword>
<organism evidence="1 2">
    <name type="scientific">Macroventuria anomochaeta</name>
    <dbReference type="NCBI Taxonomy" id="301207"/>
    <lineage>
        <taxon>Eukaryota</taxon>
        <taxon>Fungi</taxon>
        <taxon>Dikarya</taxon>
        <taxon>Ascomycota</taxon>
        <taxon>Pezizomycotina</taxon>
        <taxon>Dothideomycetes</taxon>
        <taxon>Pleosporomycetidae</taxon>
        <taxon>Pleosporales</taxon>
        <taxon>Pleosporineae</taxon>
        <taxon>Didymellaceae</taxon>
        <taxon>Macroventuria</taxon>
    </lineage>
</organism>
<gene>
    <name evidence="1" type="ORF">BU25DRAFT_408914</name>
</gene>
<evidence type="ECO:0000313" key="2">
    <source>
        <dbReference type="Proteomes" id="UP000799754"/>
    </source>
</evidence>
<name>A0ACB6S5V9_9PLEO</name>
<comment type="caution">
    <text evidence="1">The sequence shown here is derived from an EMBL/GenBank/DDBJ whole genome shotgun (WGS) entry which is preliminary data.</text>
</comment>
<dbReference type="Proteomes" id="UP000799754">
    <property type="component" value="Unassembled WGS sequence"/>
</dbReference>
<dbReference type="EMBL" id="MU006709">
    <property type="protein sequence ID" value="KAF2629646.1"/>
    <property type="molecule type" value="Genomic_DNA"/>
</dbReference>
<proteinExistence type="predicted"/>
<accession>A0ACB6S5V9</accession>
<evidence type="ECO:0000313" key="1">
    <source>
        <dbReference type="EMBL" id="KAF2629646.1"/>
    </source>
</evidence>
<reference evidence="1" key="1">
    <citation type="journal article" date="2020" name="Stud. Mycol.">
        <title>101 Dothideomycetes genomes: a test case for predicting lifestyles and emergence of pathogens.</title>
        <authorList>
            <person name="Haridas S."/>
            <person name="Albert R."/>
            <person name="Binder M."/>
            <person name="Bloem J."/>
            <person name="Labutti K."/>
            <person name="Salamov A."/>
            <person name="Andreopoulos B."/>
            <person name="Baker S."/>
            <person name="Barry K."/>
            <person name="Bills G."/>
            <person name="Bluhm B."/>
            <person name="Cannon C."/>
            <person name="Castanera R."/>
            <person name="Culley D."/>
            <person name="Daum C."/>
            <person name="Ezra D."/>
            <person name="Gonzalez J."/>
            <person name="Henrissat B."/>
            <person name="Kuo A."/>
            <person name="Liang C."/>
            <person name="Lipzen A."/>
            <person name="Lutzoni F."/>
            <person name="Magnuson J."/>
            <person name="Mondo S."/>
            <person name="Nolan M."/>
            <person name="Ohm R."/>
            <person name="Pangilinan J."/>
            <person name="Park H.-J."/>
            <person name="Ramirez L."/>
            <person name="Alfaro M."/>
            <person name="Sun H."/>
            <person name="Tritt A."/>
            <person name="Yoshinaga Y."/>
            <person name="Zwiers L.-H."/>
            <person name="Turgeon B."/>
            <person name="Goodwin S."/>
            <person name="Spatafora J."/>
            <person name="Crous P."/>
            <person name="Grigoriev I."/>
        </authorList>
    </citation>
    <scope>NUCLEOTIDE SEQUENCE</scope>
    <source>
        <strain evidence="1">CBS 525.71</strain>
    </source>
</reference>
<protein>
    <submittedName>
        <fullName evidence="1">Uncharacterized protein</fullName>
    </submittedName>
</protein>